<dbReference type="Gene3D" id="1.20.1600.10">
    <property type="entry name" value="Outer membrane efflux proteins (OEP)"/>
    <property type="match status" value="1"/>
</dbReference>
<keyword evidence="8" id="KW-0175">Coiled coil</keyword>
<evidence type="ECO:0000256" key="2">
    <source>
        <dbReference type="ARBA" id="ARBA00007613"/>
    </source>
</evidence>
<evidence type="ECO:0000256" key="4">
    <source>
        <dbReference type="ARBA" id="ARBA00022452"/>
    </source>
</evidence>
<evidence type="ECO:0000313" key="11">
    <source>
        <dbReference type="Proteomes" id="UP000616346"/>
    </source>
</evidence>
<keyword evidence="7" id="KW-0998">Cell outer membrane</keyword>
<comment type="similarity">
    <text evidence="2">Belongs to the outer membrane factor (OMF) (TC 1.B.17) family.</text>
</comment>
<dbReference type="PANTHER" id="PTHR30026">
    <property type="entry name" value="OUTER MEMBRANE PROTEIN TOLC"/>
    <property type="match status" value="1"/>
</dbReference>
<name>A0ABR8VDN8_9BACT</name>
<comment type="caution">
    <text evidence="10">The sequence shown here is derived from an EMBL/GenBank/DDBJ whole genome shotgun (WGS) entry which is preliminary data.</text>
</comment>
<evidence type="ECO:0000256" key="1">
    <source>
        <dbReference type="ARBA" id="ARBA00004442"/>
    </source>
</evidence>
<dbReference type="InterPro" id="IPR003423">
    <property type="entry name" value="OMP_efflux"/>
</dbReference>
<organism evidence="10 11">
    <name type="scientific">Phocaeicola faecium</name>
    <dbReference type="NCBI Taxonomy" id="2762213"/>
    <lineage>
        <taxon>Bacteria</taxon>
        <taxon>Pseudomonadati</taxon>
        <taxon>Bacteroidota</taxon>
        <taxon>Bacteroidia</taxon>
        <taxon>Bacteroidales</taxon>
        <taxon>Bacteroidaceae</taxon>
        <taxon>Phocaeicola</taxon>
    </lineage>
</organism>
<dbReference type="SUPFAM" id="SSF56954">
    <property type="entry name" value="Outer membrane efflux proteins (OEP)"/>
    <property type="match status" value="1"/>
</dbReference>
<feature type="chain" id="PRO_5045165043" evidence="9">
    <location>
        <begin position="21"/>
        <end position="453"/>
    </location>
</feature>
<dbReference type="InterPro" id="IPR051906">
    <property type="entry name" value="TolC-like"/>
</dbReference>
<accession>A0ABR8VDN8</accession>
<evidence type="ECO:0000256" key="5">
    <source>
        <dbReference type="ARBA" id="ARBA00022692"/>
    </source>
</evidence>
<dbReference type="RefSeq" id="WP_191710583.1">
    <property type="nucleotide sequence ID" value="NZ_JACSPQ010000017.1"/>
</dbReference>
<evidence type="ECO:0000256" key="3">
    <source>
        <dbReference type="ARBA" id="ARBA00022448"/>
    </source>
</evidence>
<sequence length="453" mass="51832">MKRYRKITVLLFLAVGCGLAATAQEAWDVDRCMSYAVKHNRTVKQRRLEADNYRLDRLKAIGNFLPGINASAGVQYNFGRSVDPETNIYNNVSTFNNSYAAEASMTLFRGGSLVNEVRRSKAALLLGKAALQEAQDNTALETFQAYIDVLYYYGTIRLAEKKLAESDSLLYKTRRQEELGLKGRADVAQMEAQQATDAYNLTHQRNLYETAMLTLKQKMNYPAGDSLLLNTDILDIQTFESIRLTDEHPQDVLRIALSVNPTLRQSEMNKQVARMNRKIAWANVLPTISFYGGISSSYYKELHNHDYPDFKTQLDNNLGEYFGVTMSIPIFNRMSGSISLRQARNNYRIACEQYEAQKEELQKLVQQAVQDREGYLRESIQMEKKAASDSLAYHVTRRKYEEGLMTSLDVQNNAATWLESETLLLQSRLTYVMKCRLVDYYKGENIIKVKTEN</sequence>
<proteinExistence type="inferred from homology"/>
<comment type="subcellular location">
    <subcellularLocation>
        <location evidence="1">Cell outer membrane</location>
    </subcellularLocation>
</comment>
<protein>
    <submittedName>
        <fullName evidence="10">TolC family protein</fullName>
    </submittedName>
</protein>
<dbReference type="Proteomes" id="UP000616346">
    <property type="component" value="Unassembled WGS sequence"/>
</dbReference>
<gene>
    <name evidence="10" type="ORF">H9626_11840</name>
</gene>
<reference evidence="10 11" key="1">
    <citation type="submission" date="2020-08" db="EMBL/GenBank/DDBJ databases">
        <title>A Genomic Blueprint of the Chicken Gut Microbiome.</title>
        <authorList>
            <person name="Gilroy R."/>
            <person name="Ravi A."/>
            <person name="Getino M."/>
            <person name="Pursley I."/>
            <person name="Horton D.L."/>
            <person name="Alikhan N.-F."/>
            <person name="Baker D."/>
            <person name="Gharbi K."/>
            <person name="Hall N."/>
            <person name="Watson M."/>
            <person name="Adriaenssens E.M."/>
            <person name="Foster-Nyarko E."/>
            <person name="Jarju S."/>
            <person name="Secka A."/>
            <person name="Antonio M."/>
            <person name="Oren A."/>
            <person name="Chaudhuri R."/>
            <person name="La Ragione R.M."/>
            <person name="Hildebrand F."/>
            <person name="Pallen M.J."/>
        </authorList>
    </citation>
    <scope>NUCLEOTIDE SEQUENCE [LARGE SCALE GENOMIC DNA]</scope>
    <source>
        <strain evidence="10 11">Sa1YUN3</strain>
    </source>
</reference>
<dbReference type="PROSITE" id="PS51257">
    <property type="entry name" value="PROKAR_LIPOPROTEIN"/>
    <property type="match status" value="1"/>
</dbReference>
<dbReference type="Pfam" id="PF02321">
    <property type="entry name" value="OEP"/>
    <property type="match status" value="2"/>
</dbReference>
<keyword evidence="4" id="KW-1134">Transmembrane beta strand</keyword>
<keyword evidence="9" id="KW-0732">Signal</keyword>
<evidence type="ECO:0000256" key="7">
    <source>
        <dbReference type="ARBA" id="ARBA00023237"/>
    </source>
</evidence>
<evidence type="ECO:0000256" key="9">
    <source>
        <dbReference type="SAM" id="SignalP"/>
    </source>
</evidence>
<dbReference type="EMBL" id="JACSPQ010000017">
    <property type="protein sequence ID" value="MBD8002892.1"/>
    <property type="molecule type" value="Genomic_DNA"/>
</dbReference>
<keyword evidence="6" id="KW-0472">Membrane</keyword>
<feature type="coiled-coil region" evidence="8">
    <location>
        <begin position="340"/>
        <end position="378"/>
    </location>
</feature>
<evidence type="ECO:0000256" key="8">
    <source>
        <dbReference type="SAM" id="Coils"/>
    </source>
</evidence>
<keyword evidence="11" id="KW-1185">Reference proteome</keyword>
<evidence type="ECO:0000313" key="10">
    <source>
        <dbReference type="EMBL" id="MBD8002892.1"/>
    </source>
</evidence>
<feature type="signal peptide" evidence="9">
    <location>
        <begin position="1"/>
        <end position="20"/>
    </location>
</feature>
<keyword evidence="3" id="KW-0813">Transport</keyword>
<keyword evidence="5" id="KW-0812">Transmembrane</keyword>
<evidence type="ECO:0000256" key="6">
    <source>
        <dbReference type="ARBA" id="ARBA00023136"/>
    </source>
</evidence>
<dbReference type="PANTHER" id="PTHR30026:SF20">
    <property type="entry name" value="OUTER MEMBRANE PROTEIN TOLC"/>
    <property type="match status" value="1"/>
</dbReference>